<dbReference type="InterPro" id="IPR050678">
    <property type="entry name" value="DNA_Partitioning_ATPase"/>
</dbReference>
<name>A0ABR7YFU7_9SPHI</name>
<organism evidence="2 3">
    <name type="scientific">Sphingobacterium litopenaei</name>
    <dbReference type="NCBI Taxonomy" id="2763500"/>
    <lineage>
        <taxon>Bacteria</taxon>
        <taxon>Pseudomonadati</taxon>
        <taxon>Bacteroidota</taxon>
        <taxon>Sphingobacteriia</taxon>
        <taxon>Sphingobacteriales</taxon>
        <taxon>Sphingobacteriaceae</taxon>
        <taxon>Sphingobacterium</taxon>
    </lineage>
</organism>
<keyword evidence="3" id="KW-1185">Reference proteome</keyword>
<evidence type="ECO:0000313" key="3">
    <source>
        <dbReference type="Proteomes" id="UP000651271"/>
    </source>
</evidence>
<evidence type="ECO:0000313" key="2">
    <source>
        <dbReference type="EMBL" id="MBD1430194.1"/>
    </source>
</evidence>
<protein>
    <submittedName>
        <fullName evidence="2">ParA family protein</fullName>
    </submittedName>
</protein>
<feature type="domain" description="CobQ/CobB/MinD/ParA nucleotide binding" evidence="1">
    <location>
        <begin position="3"/>
        <end position="121"/>
    </location>
</feature>
<dbReference type="Gene3D" id="3.40.50.300">
    <property type="entry name" value="P-loop containing nucleotide triphosphate hydrolases"/>
    <property type="match status" value="1"/>
</dbReference>
<sequence length="207" mass="23501">MIILFANIKGGVGKSTLTLALANYLSQEHRRWVSIVDLDFKQSLVNMQKNTQILQTPALYSIYSCEQAESMNLLSQIKEHPNKIVLVDTPSNIQESTLKNYFSLADLIICPFCYDQYTTHATLLFSLVISKINPRVPICYIPNRIKSGPIIDAKAEIEKALANFGTITSIINDRIDFQKLTNIHTPTTLLSLIMPVFDSLYHQYLYK</sequence>
<evidence type="ECO:0000259" key="1">
    <source>
        <dbReference type="Pfam" id="PF01656"/>
    </source>
</evidence>
<proteinExistence type="predicted"/>
<dbReference type="Proteomes" id="UP000651271">
    <property type="component" value="Unassembled WGS sequence"/>
</dbReference>
<dbReference type="EMBL" id="JACOIJ010000022">
    <property type="protein sequence ID" value="MBD1430194.1"/>
    <property type="molecule type" value="Genomic_DNA"/>
</dbReference>
<dbReference type="PANTHER" id="PTHR13696:SF99">
    <property type="entry name" value="COBYRINIC ACID AC-DIAMIDE SYNTHASE"/>
    <property type="match status" value="1"/>
</dbReference>
<gene>
    <name evidence="2" type="ORF">H8B04_11560</name>
</gene>
<dbReference type="CDD" id="cd02042">
    <property type="entry name" value="ParAB_family"/>
    <property type="match status" value="1"/>
</dbReference>
<reference evidence="2 3" key="1">
    <citation type="submission" date="2020-08" db="EMBL/GenBank/DDBJ databases">
        <title>Sphingobacterium sp. DN04309 isolated from aquaculture water.</title>
        <authorList>
            <person name="Zhang M."/>
        </authorList>
    </citation>
    <scope>NUCLEOTIDE SEQUENCE [LARGE SCALE GENOMIC DNA]</scope>
    <source>
        <strain evidence="2 3">DN04309</strain>
    </source>
</reference>
<dbReference type="Pfam" id="PF01656">
    <property type="entry name" value="CbiA"/>
    <property type="match status" value="1"/>
</dbReference>
<dbReference type="InterPro" id="IPR027417">
    <property type="entry name" value="P-loop_NTPase"/>
</dbReference>
<dbReference type="SUPFAM" id="SSF52540">
    <property type="entry name" value="P-loop containing nucleoside triphosphate hydrolases"/>
    <property type="match status" value="1"/>
</dbReference>
<dbReference type="InterPro" id="IPR002586">
    <property type="entry name" value="CobQ/CobB/MinD/ParA_Nub-bd_dom"/>
</dbReference>
<accession>A0ABR7YFU7</accession>
<comment type="caution">
    <text evidence="2">The sequence shown here is derived from an EMBL/GenBank/DDBJ whole genome shotgun (WGS) entry which is preliminary data.</text>
</comment>
<dbReference type="PANTHER" id="PTHR13696">
    <property type="entry name" value="P-LOOP CONTAINING NUCLEOSIDE TRIPHOSPHATE HYDROLASE"/>
    <property type="match status" value="1"/>
</dbReference>
<dbReference type="RefSeq" id="WP_165291336.1">
    <property type="nucleotide sequence ID" value="NZ_JACOIJ010000022.1"/>
</dbReference>